<feature type="domain" description="DUF1206" evidence="2">
    <location>
        <begin position="114"/>
        <end position="184"/>
    </location>
</feature>
<keyword evidence="1" id="KW-1133">Transmembrane helix</keyword>
<feature type="domain" description="DUF1206" evidence="2">
    <location>
        <begin position="209"/>
        <end position="278"/>
    </location>
</feature>
<dbReference type="EMBL" id="BLIN01000003">
    <property type="protein sequence ID" value="GFE05767.1"/>
    <property type="molecule type" value="Genomic_DNA"/>
</dbReference>
<dbReference type="Proteomes" id="UP000435837">
    <property type="component" value="Unassembled WGS sequence"/>
</dbReference>
<dbReference type="InterPro" id="IPR009597">
    <property type="entry name" value="DUF1206"/>
</dbReference>
<evidence type="ECO:0000259" key="2">
    <source>
        <dbReference type="Pfam" id="PF06724"/>
    </source>
</evidence>
<keyword evidence="1" id="KW-0472">Membrane</keyword>
<sequence length="280" mass="28750">MPSTTAVPHIGRRTAHRAARSSAVRAAARGGFAARGAIYFLVGVLALRVAFGDSGEQADRGGALAELAARPFGSVLIWVLGLGLAGMALWRLSEAAFGAAGPEGHKAGTRLLSLARCVFYAVVSFSVLSFAAGEKGSGSGASDQQSRDATAKALDLPGGPWLVAAAGVGIAVAGVWIAVRAARRTFHKHLKRAEMSRPVKRGVDVLGVAGGVARGGVFAVAGVFVVKAAVTYDPDRAKGMDDTLRTLADTSAGPWLLVAIAAGLALFGLFSFAMARWRNI</sequence>
<dbReference type="OrthoDB" id="4552598at2"/>
<name>A0A640S449_9ACTN</name>
<evidence type="ECO:0000313" key="4">
    <source>
        <dbReference type="Proteomes" id="UP000435837"/>
    </source>
</evidence>
<feature type="transmembrane region" description="Helical" evidence="1">
    <location>
        <begin position="32"/>
        <end position="51"/>
    </location>
</feature>
<protein>
    <submittedName>
        <fullName evidence="3">Membrane protein</fullName>
    </submittedName>
</protein>
<dbReference type="RefSeq" id="WP_159472431.1">
    <property type="nucleotide sequence ID" value="NZ_BAAATH010000004.1"/>
</dbReference>
<evidence type="ECO:0000256" key="1">
    <source>
        <dbReference type="SAM" id="Phobius"/>
    </source>
</evidence>
<dbReference type="Pfam" id="PF06724">
    <property type="entry name" value="DUF1206"/>
    <property type="match status" value="3"/>
</dbReference>
<feature type="transmembrane region" description="Helical" evidence="1">
    <location>
        <begin position="71"/>
        <end position="90"/>
    </location>
</feature>
<evidence type="ECO:0000313" key="3">
    <source>
        <dbReference type="EMBL" id="GFE05767.1"/>
    </source>
</evidence>
<feature type="domain" description="DUF1206" evidence="2">
    <location>
        <begin position="31"/>
        <end position="97"/>
    </location>
</feature>
<proteinExistence type="predicted"/>
<accession>A0A640S449</accession>
<feature type="transmembrane region" description="Helical" evidence="1">
    <location>
        <begin position="161"/>
        <end position="182"/>
    </location>
</feature>
<dbReference type="AlphaFoldDB" id="A0A640S449"/>
<gene>
    <name evidence="3" type="ORF">Scani_20350</name>
</gene>
<feature type="transmembrane region" description="Helical" evidence="1">
    <location>
        <begin position="111"/>
        <end position="132"/>
    </location>
</feature>
<keyword evidence="1" id="KW-0812">Transmembrane</keyword>
<reference evidence="3 4" key="1">
    <citation type="submission" date="2019-12" db="EMBL/GenBank/DDBJ databases">
        <title>Whole genome shotgun sequence of Streptomyces caniferus NBRC 15389.</title>
        <authorList>
            <person name="Ichikawa N."/>
            <person name="Kimura A."/>
            <person name="Kitahashi Y."/>
            <person name="Komaki H."/>
            <person name="Tamura T."/>
        </authorList>
    </citation>
    <scope>NUCLEOTIDE SEQUENCE [LARGE SCALE GENOMIC DNA]</scope>
    <source>
        <strain evidence="3 4">NBRC 15389</strain>
    </source>
</reference>
<comment type="caution">
    <text evidence="3">The sequence shown here is derived from an EMBL/GenBank/DDBJ whole genome shotgun (WGS) entry which is preliminary data.</text>
</comment>
<organism evidence="3 4">
    <name type="scientific">Streptomyces caniferus</name>
    <dbReference type="NCBI Taxonomy" id="285557"/>
    <lineage>
        <taxon>Bacteria</taxon>
        <taxon>Bacillati</taxon>
        <taxon>Actinomycetota</taxon>
        <taxon>Actinomycetes</taxon>
        <taxon>Kitasatosporales</taxon>
        <taxon>Streptomycetaceae</taxon>
        <taxon>Streptomyces</taxon>
    </lineage>
</organism>
<feature type="transmembrane region" description="Helical" evidence="1">
    <location>
        <begin position="252"/>
        <end position="275"/>
    </location>
</feature>
<feature type="transmembrane region" description="Helical" evidence="1">
    <location>
        <begin position="203"/>
        <end position="232"/>
    </location>
</feature>